<dbReference type="GO" id="GO:0005886">
    <property type="term" value="C:plasma membrane"/>
    <property type="evidence" value="ECO:0007669"/>
    <property type="project" value="UniProtKB-SubCell"/>
</dbReference>
<feature type="transmembrane region" description="Helical" evidence="7">
    <location>
        <begin position="278"/>
        <end position="309"/>
    </location>
</feature>
<reference evidence="10 11" key="1">
    <citation type="journal article" date="2016" name="Environ. Microbiol.">
        <title>Genomic resolution of a cold subsurface aquifer community provides metabolic insights for novel microbes adapted to high CO concentrations.</title>
        <authorList>
            <person name="Probst A.J."/>
            <person name="Castelle C.J."/>
            <person name="Singh A."/>
            <person name="Brown C.T."/>
            <person name="Anantharaman K."/>
            <person name="Sharon I."/>
            <person name="Hug L.A."/>
            <person name="Burstein D."/>
            <person name="Emerson J.B."/>
            <person name="Thomas B.C."/>
            <person name="Banfield J.F."/>
        </authorList>
    </citation>
    <scope>NUCLEOTIDE SEQUENCE [LARGE SCALE GENOMIC DNA]</scope>
    <source>
        <strain evidence="10">CG1_02_47_685</strain>
    </source>
</reference>
<evidence type="ECO:0000259" key="8">
    <source>
        <dbReference type="Pfam" id="PF02687"/>
    </source>
</evidence>
<evidence type="ECO:0000313" key="10">
    <source>
        <dbReference type="EMBL" id="OIO31793.1"/>
    </source>
</evidence>
<dbReference type="Proteomes" id="UP000183206">
    <property type="component" value="Unassembled WGS sequence"/>
</dbReference>
<name>A0A1J4V939_9BACT</name>
<dbReference type="AlphaFoldDB" id="A0A1J4V939"/>
<evidence type="ECO:0000256" key="5">
    <source>
        <dbReference type="ARBA" id="ARBA00023136"/>
    </source>
</evidence>
<evidence type="ECO:0000256" key="6">
    <source>
        <dbReference type="ARBA" id="ARBA00038076"/>
    </source>
</evidence>
<gene>
    <name evidence="10" type="ORF">AUJ44_03820</name>
</gene>
<feature type="transmembrane region" description="Helical" evidence="7">
    <location>
        <begin position="330"/>
        <end position="363"/>
    </location>
</feature>
<evidence type="ECO:0000256" key="3">
    <source>
        <dbReference type="ARBA" id="ARBA00022692"/>
    </source>
</evidence>
<comment type="similarity">
    <text evidence="6">Belongs to the ABC-4 integral membrane protein family.</text>
</comment>
<comment type="caution">
    <text evidence="10">The sequence shown here is derived from an EMBL/GenBank/DDBJ whole genome shotgun (WGS) entry which is preliminary data.</text>
</comment>
<keyword evidence="4 7" id="KW-1133">Transmembrane helix</keyword>
<comment type="subcellular location">
    <subcellularLocation>
        <location evidence="1">Cell membrane</location>
        <topology evidence="1">Multi-pass membrane protein</topology>
    </subcellularLocation>
</comment>
<keyword evidence="2" id="KW-1003">Cell membrane</keyword>
<dbReference type="PANTHER" id="PTHR30572">
    <property type="entry name" value="MEMBRANE COMPONENT OF TRANSPORTER-RELATED"/>
    <property type="match status" value="1"/>
</dbReference>
<sequence length="414" mass="44319">MKLRYLFTTAGTSVWTHRTRSLLTILGIVIGVASIMLIVSIGKGAEKLILDQIGGMGADTIVVRPGKEPTGPSDFADTLFADSLKDADVAALKKKSNVPDLVEIVPAVIVSGTASYRGETYRPTTFGWSVELLSRMFKVYPVEGILFGEDEIRANANVAVIGAKVKEELFGIESAVGKNVRIKDKNFRIVGVFESHGQAAFLNVDETIVIPYTTAQKYLLGITYYHEIMMRAESPDVVAQTVRDIEATLRTSHKIPDSGENDFFIETQQGLVDQISTIIGVLTAFLSSVVAISLVVGGIGVMNIMLVSVTERTREIGLRKALGATNRDILSQFLVESVLLTLSGGLIGILGGVLLSLAASLVLSITVGTSWGFTLPLSAALLAIGVSVAVGLVFGIYPARQASQKSPIEALRYE</sequence>
<protein>
    <recommendedName>
        <fullName evidence="12">Multidrug ABC transporter substrate-binding protein</fullName>
    </recommendedName>
</protein>
<evidence type="ECO:0008006" key="12">
    <source>
        <dbReference type="Google" id="ProtNLM"/>
    </source>
</evidence>
<feature type="domain" description="ABC3 transporter permease C-terminal" evidence="8">
    <location>
        <begin position="288"/>
        <end position="407"/>
    </location>
</feature>
<evidence type="ECO:0000256" key="1">
    <source>
        <dbReference type="ARBA" id="ARBA00004651"/>
    </source>
</evidence>
<dbReference type="STRING" id="1805282.AUJ44_03820"/>
<proteinExistence type="inferred from homology"/>
<evidence type="ECO:0000256" key="4">
    <source>
        <dbReference type="ARBA" id="ARBA00022989"/>
    </source>
</evidence>
<dbReference type="GO" id="GO:0022857">
    <property type="term" value="F:transmembrane transporter activity"/>
    <property type="evidence" value="ECO:0007669"/>
    <property type="project" value="TreeGrafter"/>
</dbReference>
<dbReference type="Pfam" id="PF02687">
    <property type="entry name" value="FtsX"/>
    <property type="match status" value="1"/>
</dbReference>
<keyword evidence="5 7" id="KW-0472">Membrane</keyword>
<evidence type="ECO:0000313" key="11">
    <source>
        <dbReference type="Proteomes" id="UP000183206"/>
    </source>
</evidence>
<organism evidence="10 11">
    <name type="scientific">Candidatus Nomurabacteria bacterium CG1_02_47_685</name>
    <dbReference type="NCBI Taxonomy" id="1805282"/>
    <lineage>
        <taxon>Bacteria</taxon>
        <taxon>Candidatus Nomuraibacteriota</taxon>
    </lineage>
</organism>
<feature type="domain" description="MacB-like periplasmic core" evidence="9">
    <location>
        <begin position="21"/>
        <end position="247"/>
    </location>
</feature>
<evidence type="ECO:0000256" key="2">
    <source>
        <dbReference type="ARBA" id="ARBA00022475"/>
    </source>
</evidence>
<dbReference type="EMBL" id="MNVO01000056">
    <property type="protein sequence ID" value="OIO31793.1"/>
    <property type="molecule type" value="Genomic_DNA"/>
</dbReference>
<feature type="transmembrane region" description="Helical" evidence="7">
    <location>
        <begin position="375"/>
        <end position="397"/>
    </location>
</feature>
<evidence type="ECO:0000259" key="9">
    <source>
        <dbReference type="Pfam" id="PF12704"/>
    </source>
</evidence>
<accession>A0A1J4V939</accession>
<dbReference type="Pfam" id="PF12704">
    <property type="entry name" value="MacB_PCD"/>
    <property type="match status" value="1"/>
</dbReference>
<dbReference type="PANTHER" id="PTHR30572:SF4">
    <property type="entry name" value="ABC TRANSPORTER PERMEASE YTRF"/>
    <property type="match status" value="1"/>
</dbReference>
<dbReference type="InterPro" id="IPR003838">
    <property type="entry name" value="ABC3_permease_C"/>
</dbReference>
<keyword evidence="3 7" id="KW-0812">Transmembrane</keyword>
<dbReference type="InterPro" id="IPR025857">
    <property type="entry name" value="MacB_PCD"/>
</dbReference>
<dbReference type="InterPro" id="IPR050250">
    <property type="entry name" value="Macrolide_Exporter_MacB"/>
</dbReference>
<feature type="transmembrane region" description="Helical" evidence="7">
    <location>
        <begin position="21"/>
        <end position="42"/>
    </location>
</feature>
<evidence type="ECO:0000256" key="7">
    <source>
        <dbReference type="SAM" id="Phobius"/>
    </source>
</evidence>